<proteinExistence type="predicted"/>
<dbReference type="Proteomes" id="UP001055879">
    <property type="component" value="Linkage Group LG03"/>
</dbReference>
<accession>A0ACB9DMU1</accession>
<keyword evidence="2" id="KW-1185">Reference proteome</keyword>
<comment type="caution">
    <text evidence="1">The sequence shown here is derived from an EMBL/GenBank/DDBJ whole genome shotgun (WGS) entry which is preliminary data.</text>
</comment>
<sequence>MDLASCRIRQSSRVNAEKDTTARASQRHVSRIQPAQIKFFFFYFGVISIFNPVMWPPRSTSLPSHTPPLLYLIYIWVPLGLYFFLPQLRSSFGVSNRDF</sequence>
<reference evidence="2" key="1">
    <citation type="journal article" date="2022" name="Mol. Ecol. Resour.">
        <title>The genomes of chicory, endive, great burdock and yacon provide insights into Asteraceae palaeo-polyploidization history and plant inulin production.</title>
        <authorList>
            <person name="Fan W."/>
            <person name="Wang S."/>
            <person name="Wang H."/>
            <person name="Wang A."/>
            <person name="Jiang F."/>
            <person name="Liu H."/>
            <person name="Zhao H."/>
            <person name="Xu D."/>
            <person name="Zhang Y."/>
        </authorList>
    </citation>
    <scope>NUCLEOTIDE SEQUENCE [LARGE SCALE GENOMIC DNA]</scope>
    <source>
        <strain evidence="2">cv. Niubang</strain>
    </source>
</reference>
<organism evidence="1 2">
    <name type="scientific">Arctium lappa</name>
    <name type="common">Greater burdock</name>
    <name type="synonym">Lappa major</name>
    <dbReference type="NCBI Taxonomy" id="4217"/>
    <lineage>
        <taxon>Eukaryota</taxon>
        <taxon>Viridiplantae</taxon>
        <taxon>Streptophyta</taxon>
        <taxon>Embryophyta</taxon>
        <taxon>Tracheophyta</taxon>
        <taxon>Spermatophyta</taxon>
        <taxon>Magnoliopsida</taxon>
        <taxon>eudicotyledons</taxon>
        <taxon>Gunneridae</taxon>
        <taxon>Pentapetalae</taxon>
        <taxon>asterids</taxon>
        <taxon>campanulids</taxon>
        <taxon>Asterales</taxon>
        <taxon>Asteraceae</taxon>
        <taxon>Carduoideae</taxon>
        <taxon>Cardueae</taxon>
        <taxon>Arctiinae</taxon>
        <taxon>Arctium</taxon>
    </lineage>
</organism>
<reference evidence="1 2" key="2">
    <citation type="journal article" date="2022" name="Mol. Ecol. Resour.">
        <title>The genomes of chicory, endive, great burdock and yacon provide insights into Asteraceae paleo-polyploidization history and plant inulin production.</title>
        <authorList>
            <person name="Fan W."/>
            <person name="Wang S."/>
            <person name="Wang H."/>
            <person name="Wang A."/>
            <person name="Jiang F."/>
            <person name="Liu H."/>
            <person name="Zhao H."/>
            <person name="Xu D."/>
            <person name="Zhang Y."/>
        </authorList>
    </citation>
    <scope>NUCLEOTIDE SEQUENCE [LARGE SCALE GENOMIC DNA]</scope>
    <source>
        <strain evidence="2">cv. Niubang</strain>
    </source>
</reference>
<gene>
    <name evidence="1" type="ORF">L6452_10014</name>
</gene>
<protein>
    <submittedName>
        <fullName evidence="1">Uncharacterized protein</fullName>
    </submittedName>
</protein>
<dbReference type="EMBL" id="CM042049">
    <property type="protein sequence ID" value="KAI3747536.1"/>
    <property type="molecule type" value="Genomic_DNA"/>
</dbReference>
<evidence type="ECO:0000313" key="1">
    <source>
        <dbReference type="EMBL" id="KAI3747536.1"/>
    </source>
</evidence>
<evidence type="ECO:0000313" key="2">
    <source>
        <dbReference type="Proteomes" id="UP001055879"/>
    </source>
</evidence>
<name>A0ACB9DMU1_ARCLA</name>